<proteinExistence type="inferred from homology"/>
<sequence>MGSLPNDALVGITESVIHISDINTQVATAAEQQSQVTQDINRNVNNMSEIVNQNVTGISQSASASHELSKLAEQQKQQLSVVTPIDLLMVKFTFYKRSNNLIVHLFAFRKTNGFSY</sequence>
<comment type="similarity">
    <text evidence="3">Belongs to the methyl-accepting chemotaxis (MCP) protein family.</text>
</comment>
<keyword evidence="2" id="KW-0997">Cell inner membrane</keyword>
<dbReference type="PROSITE" id="PS50192">
    <property type="entry name" value="T_SNARE"/>
    <property type="match status" value="1"/>
</dbReference>
<reference evidence="7" key="2">
    <citation type="submission" date="2017-05" db="EMBL/GenBank/DDBJ databases">
        <title>Whole genome sequence of fish pathogenic bacteria, Photobacterium damselae subsp. piscicida, strain 91-197, isolated from hybrid striped bass (Morone sp.) in USA.</title>
        <authorList>
            <person name="Teru Y."/>
            <person name="Hikima J."/>
            <person name="Kono T."/>
            <person name="Sakai M."/>
            <person name="Takano T."/>
            <person name="Hawke J.P."/>
            <person name="Takeyama H."/>
            <person name="Aoki T."/>
        </authorList>
    </citation>
    <scope>NUCLEOTIDE SEQUENCE [LARGE SCALE GENOMIC DNA]</scope>
    <source>
        <strain evidence="7">91-197</strain>
    </source>
</reference>
<dbReference type="PANTHER" id="PTHR32089:SF33">
    <property type="entry name" value="TOXIN COREGULATED PILUS BIOSYNTHESIS PROTEIN I"/>
    <property type="match status" value="1"/>
</dbReference>
<accession>A0A1V1V3T9</accession>
<evidence type="ECO:0000313" key="7">
    <source>
        <dbReference type="Proteomes" id="UP000218676"/>
    </source>
</evidence>
<dbReference type="EMBL" id="AP018045">
    <property type="protein sequence ID" value="BAX53426.1"/>
    <property type="molecule type" value="Genomic_DNA"/>
</dbReference>
<evidence type="ECO:0000256" key="2">
    <source>
        <dbReference type="ARBA" id="ARBA00022519"/>
    </source>
</evidence>
<dbReference type="PANTHER" id="PTHR32089">
    <property type="entry name" value="METHYL-ACCEPTING CHEMOTAXIS PROTEIN MCPB"/>
    <property type="match status" value="1"/>
</dbReference>
<evidence type="ECO:0000256" key="1">
    <source>
        <dbReference type="ARBA" id="ARBA00004429"/>
    </source>
</evidence>
<dbReference type="EMBL" id="AP018045">
    <property type="protein sequence ID" value="BAX53420.1"/>
    <property type="molecule type" value="Genomic_DNA"/>
</dbReference>
<dbReference type="InterPro" id="IPR000727">
    <property type="entry name" value="T_SNARE_dom"/>
</dbReference>
<keyword evidence="2" id="KW-1003">Cell membrane</keyword>
<dbReference type="Gene3D" id="1.10.287.950">
    <property type="entry name" value="Methyl-accepting chemotaxis protein"/>
    <property type="match status" value="1"/>
</dbReference>
<keyword evidence="2" id="KW-0472">Membrane</keyword>
<dbReference type="GO" id="GO:0005886">
    <property type="term" value="C:plasma membrane"/>
    <property type="evidence" value="ECO:0007669"/>
    <property type="project" value="UniProtKB-SubCell"/>
</dbReference>
<comment type="subcellular location">
    <subcellularLocation>
        <location evidence="1">Cell inner membrane</location>
        <topology evidence="1">Multi-pass membrane protein</topology>
    </subcellularLocation>
</comment>
<protein>
    <submittedName>
        <fullName evidence="5">Methyl-accepting chemotaxis protein CtpH</fullName>
    </submittedName>
</protein>
<evidence type="ECO:0000313" key="6">
    <source>
        <dbReference type="EMBL" id="BAX53426.1"/>
    </source>
</evidence>
<dbReference type="Proteomes" id="UP000218676">
    <property type="component" value="Chromosome 1"/>
</dbReference>
<dbReference type="AlphaFoldDB" id="A0A1V1V3T9"/>
<dbReference type="SUPFAM" id="SSF58104">
    <property type="entry name" value="Methyl-accepting chemotaxis protein (MCP) signaling domain"/>
    <property type="match status" value="1"/>
</dbReference>
<gene>
    <name evidence="5" type="ORF">PDPUS_1_02046</name>
    <name evidence="6" type="ORF">PDPUS_1_02052</name>
</gene>
<evidence type="ECO:0000259" key="4">
    <source>
        <dbReference type="PROSITE" id="PS50192"/>
    </source>
</evidence>
<reference evidence="5" key="1">
    <citation type="journal article" date="2017" name="Genome Announc.">
        <title>Whole-Genome Sequence of Photobacterium damselae subsp. piscicida Strain 91-197, Isolated from Hybrid Striped Bass (Morone sp.) in the United States.</title>
        <authorList>
            <person name="Teru Y."/>
            <person name="Hikima J."/>
            <person name="Kono T."/>
            <person name="Sakai M."/>
            <person name="Takano T."/>
            <person name="Hawke J.P."/>
            <person name="Takeyama H."/>
            <person name="Aoki T."/>
        </authorList>
    </citation>
    <scope>NUCLEOTIDE SEQUENCE</scope>
    <source>
        <strain evidence="5">91-197</strain>
    </source>
</reference>
<feature type="domain" description="T-SNARE coiled-coil homology" evidence="4">
    <location>
        <begin position="1"/>
        <end position="61"/>
    </location>
</feature>
<organism evidence="5 7">
    <name type="scientific">Photobacterium damsela subsp. piscicida</name>
    <name type="common">Pasteurella piscicida</name>
    <dbReference type="NCBI Taxonomy" id="38294"/>
    <lineage>
        <taxon>Bacteria</taxon>
        <taxon>Pseudomonadati</taxon>
        <taxon>Pseudomonadota</taxon>
        <taxon>Gammaproteobacteria</taxon>
        <taxon>Vibrionales</taxon>
        <taxon>Vibrionaceae</taxon>
        <taxon>Photobacterium</taxon>
    </lineage>
</organism>
<name>A0A1V1V3T9_PHODP</name>
<evidence type="ECO:0000313" key="5">
    <source>
        <dbReference type="EMBL" id="BAX53420.1"/>
    </source>
</evidence>
<evidence type="ECO:0000256" key="3">
    <source>
        <dbReference type="ARBA" id="ARBA00029447"/>
    </source>
</evidence>